<accession>A0ABP9ESL3</accession>
<proteinExistence type="predicted"/>
<gene>
    <name evidence="1" type="ORF">GCM10023203_37880</name>
</gene>
<dbReference type="EMBL" id="BAABHQ010000010">
    <property type="protein sequence ID" value="GAA4882614.1"/>
    <property type="molecule type" value="Genomic_DNA"/>
</dbReference>
<evidence type="ECO:0000313" key="2">
    <source>
        <dbReference type="Proteomes" id="UP001500457"/>
    </source>
</evidence>
<sequence length="116" mass="11471">MHATQLVEVLAGPRAVLKTPAATSSALRGGAAALRAWGLHADRGRAPRRGHRLGALAGSTVGSCLGLVPSEFSSGASRVHGGITNSGNGRLSVALPGRADLTAELTPLTPSGTGGT</sequence>
<name>A0ABP9ESL3_9PSEU</name>
<reference evidence="2" key="1">
    <citation type="journal article" date="2019" name="Int. J. Syst. Evol. Microbiol.">
        <title>The Global Catalogue of Microorganisms (GCM) 10K type strain sequencing project: providing services to taxonomists for standard genome sequencing and annotation.</title>
        <authorList>
            <consortium name="The Broad Institute Genomics Platform"/>
            <consortium name="The Broad Institute Genome Sequencing Center for Infectious Disease"/>
            <person name="Wu L."/>
            <person name="Ma J."/>
        </authorList>
    </citation>
    <scope>NUCLEOTIDE SEQUENCE [LARGE SCALE GENOMIC DNA]</scope>
    <source>
        <strain evidence="2">JCM 17983</strain>
    </source>
</reference>
<comment type="caution">
    <text evidence="1">The sequence shown here is derived from an EMBL/GenBank/DDBJ whole genome shotgun (WGS) entry which is preliminary data.</text>
</comment>
<protein>
    <submittedName>
        <fullName evidence="1">Uncharacterized protein</fullName>
    </submittedName>
</protein>
<dbReference type="Proteomes" id="UP001500457">
    <property type="component" value="Unassembled WGS sequence"/>
</dbReference>
<evidence type="ECO:0000313" key="1">
    <source>
        <dbReference type="EMBL" id="GAA4882614.1"/>
    </source>
</evidence>
<keyword evidence="2" id="KW-1185">Reference proteome</keyword>
<organism evidence="1 2">
    <name type="scientific">Actinomycetospora straminea</name>
    <dbReference type="NCBI Taxonomy" id="663607"/>
    <lineage>
        <taxon>Bacteria</taxon>
        <taxon>Bacillati</taxon>
        <taxon>Actinomycetota</taxon>
        <taxon>Actinomycetes</taxon>
        <taxon>Pseudonocardiales</taxon>
        <taxon>Pseudonocardiaceae</taxon>
        <taxon>Actinomycetospora</taxon>
    </lineage>
</organism>